<evidence type="ECO:0000313" key="2">
    <source>
        <dbReference type="EMBL" id="CAE0490137.1"/>
    </source>
</evidence>
<sequence>MRTKMDTVFHCPLFTPTSQDEWDAGSSLQLINFEAQRFLEQVSKETDAAKKWNSEVTAALGLVAQSKENETKRLSEVQLVMEATSQGLKGHINKLEQMCLSLQESVQSLRAALSNAGNNTAQPPLAASIPSPALVLGLKDVQKVAVKSRIPGPCGLQFAPSSTQPPRLQNKAHLPPSFPERHSAPASLWLRHEFSSSSDSSRNDTPGSRSAQAATVRTAGCESEKGGGWSGTDNAKLQHQLKGRGTVSTNRQLTASMTAMCNEPVTRRLPWRQNTTSTSLGGRFERSTGFTARRATYQGPEGGNLLDDLAKEEHKGEVNDTPRLGQADSLVPTTRRPPLRRNTTSAFLGRRLERSIQIPARRATYQGPEKGSLLDDVAEEESEGLERDSSWQDMIAKRSLFSRTTESRRTEATSQWTAAYARVL</sequence>
<proteinExistence type="predicted"/>
<dbReference type="AlphaFoldDB" id="A0A7S3VJH7"/>
<feature type="region of interest" description="Disordered" evidence="1">
    <location>
        <begin position="152"/>
        <end position="182"/>
    </location>
</feature>
<feature type="compositionally biased region" description="Low complexity" evidence="1">
    <location>
        <begin position="332"/>
        <end position="343"/>
    </location>
</feature>
<feature type="compositionally biased region" description="Polar residues" evidence="1">
    <location>
        <begin position="203"/>
        <end position="215"/>
    </location>
</feature>
<accession>A0A7S3VJH7</accession>
<feature type="region of interest" description="Disordered" evidence="1">
    <location>
        <begin position="195"/>
        <end position="252"/>
    </location>
</feature>
<evidence type="ECO:0000256" key="1">
    <source>
        <dbReference type="SAM" id="MobiDB-lite"/>
    </source>
</evidence>
<reference evidence="2" key="1">
    <citation type="submission" date="2021-01" db="EMBL/GenBank/DDBJ databases">
        <authorList>
            <person name="Corre E."/>
            <person name="Pelletier E."/>
            <person name="Niang G."/>
            <person name="Scheremetjew M."/>
            <person name="Finn R."/>
            <person name="Kale V."/>
            <person name="Holt S."/>
            <person name="Cochrane G."/>
            <person name="Meng A."/>
            <person name="Brown T."/>
            <person name="Cohen L."/>
        </authorList>
    </citation>
    <scope>NUCLEOTIDE SEQUENCE</scope>
    <source>
        <strain evidence="2">CCMP1320</strain>
    </source>
</reference>
<dbReference type="EMBL" id="HBIP01009448">
    <property type="protein sequence ID" value="CAE0490137.1"/>
    <property type="molecule type" value="Transcribed_RNA"/>
</dbReference>
<feature type="region of interest" description="Disordered" evidence="1">
    <location>
        <begin position="313"/>
        <end position="343"/>
    </location>
</feature>
<organism evidence="2">
    <name type="scientific">Dunaliella tertiolecta</name>
    <name type="common">Green alga</name>
    <dbReference type="NCBI Taxonomy" id="3047"/>
    <lineage>
        <taxon>Eukaryota</taxon>
        <taxon>Viridiplantae</taxon>
        <taxon>Chlorophyta</taxon>
        <taxon>core chlorophytes</taxon>
        <taxon>Chlorophyceae</taxon>
        <taxon>CS clade</taxon>
        <taxon>Chlamydomonadales</taxon>
        <taxon>Dunaliellaceae</taxon>
        <taxon>Dunaliella</taxon>
    </lineage>
</organism>
<gene>
    <name evidence="2" type="ORF">DTER00134_LOCUS5208</name>
</gene>
<name>A0A7S3VJH7_DUNTE</name>
<protein>
    <submittedName>
        <fullName evidence="2">Uncharacterized protein</fullName>
    </submittedName>
</protein>